<dbReference type="InterPro" id="IPR005123">
    <property type="entry name" value="Oxoglu/Fe-dep_dioxygenase_dom"/>
</dbReference>
<proteinExistence type="inferred from homology"/>
<dbReference type="GO" id="GO:0005829">
    <property type="term" value="C:cytosol"/>
    <property type="evidence" value="ECO:0007669"/>
    <property type="project" value="UniProtKB-SubCell"/>
</dbReference>
<dbReference type="OrthoDB" id="420380at2759"/>
<dbReference type="InterPro" id="IPR045054">
    <property type="entry name" value="P4HA-like"/>
</dbReference>
<evidence type="ECO:0000256" key="17">
    <source>
        <dbReference type="ARBA" id="ARBA00023004"/>
    </source>
</evidence>
<dbReference type="PROSITE" id="PS50894">
    <property type="entry name" value="HPT"/>
    <property type="match status" value="1"/>
</dbReference>
<keyword evidence="14" id="KW-1133">Transmembrane helix</keyword>
<dbReference type="InterPro" id="IPR036641">
    <property type="entry name" value="HPT_dom_sf"/>
</dbReference>
<evidence type="ECO:0000259" key="25">
    <source>
        <dbReference type="PROSITE" id="PS51471"/>
    </source>
</evidence>
<dbReference type="GO" id="GO:0005634">
    <property type="term" value="C:nucleus"/>
    <property type="evidence" value="ECO:0007669"/>
    <property type="project" value="UniProtKB-SubCell"/>
</dbReference>
<dbReference type="PANTHER" id="PTHR10869:SF194">
    <property type="entry name" value="PROLYL 4-HYDROXYLASE 4-RELATED"/>
    <property type="match status" value="1"/>
</dbReference>
<evidence type="ECO:0000256" key="23">
    <source>
        <dbReference type="PROSITE-ProRule" id="PRU00110"/>
    </source>
</evidence>
<dbReference type="FunFam" id="1.20.120.160:FF:000001">
    <property type="entry name" value="Histidine-containing phosphotransfer protein 1"/>
    <property type="match status" value="1"/>
</dbReference>
<evidence type="ECO:0000256" key="11">
    <source>
        <dbReference type="ARBA" id="ARBA00022864"/>
    </source>
</evidence>
<gene>
    <name evidence="26" type="ORF">SADUNF_Sadunf08G0175600</name>
</gene>
<keyword evidence="19" id="KW-0472">Membrane</keyword>
<evidence type="ECO:0000256" key="22">
    <source>
        <dbReference type="ARBA" id="ARBA00049169"/>
    </source>
</evidence>
<dbReference type="GO" id="GO:0004656">
    <property type="term" value="F:procollagen-proline 4-dioxygenase activity"/>
    <property type="evidence" value="ECO:0007669"/>
    <property type="project" value="UniProtKB-EC"/>
</dbReference>
<keyword evidence="10" id="KW-0256">Endoplasmic reticulum</keyword>
<comment type="similarity">
    <text evidence="5">Belongs to the P4HA family.</text>
</comment>
<dbReference type="GO" id="GO:0009736">
    <property type="term" value="P:cytokinin-activated signaling pathway"/>
    <property type="evidence" value="ECO:0007669"/>
    <property type="project" value="UniProtKB-KW"/>
</dbReference>
<organism evidence="26 27">
    <name type="scientific">Salix dunnii</name>
    <dbReference type="NCBI Taxonomy" id="1413687"/>
    <lineage>
        <taxon>Eukaryota</taxon>
        <taxon>Viridiplantae</taxon>
        <taxon>Streptophyta</taxon>
        <taxon>Embryophyta</taxon>
        <taxon>Tracheophyta</taxon>
        <taxon>Spermatophyta</taxon>
        <taxon>Magnoliopsida</taxon>
        <taxon>eudicotyledons</taxon>
        <taxon>Gunneridae</taxon>
        <taxon>Pentapetalae</taxon>
        <taxon>rosids</taxon>
        <taxon>fabids</taxon>
        <taxon>Malpighiales</taxon>
        <taxon>Salicaceae</taxon>
        <taxon>Saliceae</taxon>
        <taxon>Salix</taxon>
    </lineage>
</organism>
<dbReference type="Pfam" id="PF01627">
    <property type="entry name" value="Hpt"/>
    <property type="match status" value="1"/>
</dbReference>
<evidence type="ECO:0000256" key="20">
    <source>
        <dbReference type="ARBA" id="ARBA00023180"/>
    </source>
</evidence>
<protein>
    <recommendedName>
        <fullName evidence="6">procollagen-proline 4-dioxygenase</fullName>
        <ecNumber evidence="6">1.14.11.2</ecNumber>
    </recommendedName>
</protein>
<evidence type="ECO:0000256" key="16">
    <source>
        <dbReference type="ARBA" id="ARBA00023002"/>
    </source>
</evidence>
<feature type="domain" description="Fe2OG dioxygenase" evidence="25">
    <location>
        <begin position="142"/>
        <end position="267"/>
    </location>
</feature>
<feature type="modified residue" description="Phosphohistidine" evidence="23">
    <location>
        <position position="377"/>
    </location>
</feature>
<feature type="domain" description="HPt" evidence="24">
    <location>
        <begin position="336"/>
        <end position="441"/>
    </location>
</feature>
<dbReference type="InterPro" id="IPR044862">
    <property type="entry name" value="Pro_4_hyd_alph_FE2OG_OXY"/>
</dbReference>
<keyword evidence="11" id="KW-0932">Cytokinin signaling pathway</keyword>
<keyword evidence="8" id="KW-0812">Transmembrane</keyword>
<dbReference type="EMBL" id="JADGMS010000008">
    <property type="protein sequence ID" value="KAF9678089.1"/>
    <property type="molecule type" value="Genomic_DNA"/>
</dbReference>
<evidence type="ECO:0000313" key="26">
    <source>
        <dbReference type="EMBL" id="KAF9678089.1"/>
    </source>
</evidence>
<evidence type="ECO:0000256" key="9">
    <source>
        <dbReference type="ARBA" id="ARBA00022723"/>
    </source>
</evidence>
<evidence type="ECO:0000256" key="19">
    <source>
        <dbReference type="ARBA" id="ARBA00023136"/>
    </source>
</evidence>
<evidence type="ECO:0000259" key="24">
    <source>
        <dbReference type="PROSITE" id="PS50894"/>
    </source>
</evidence>
<keyword evidence="15" id="KW-0007">Acetylation</keyword>
<comment type="cofactor">
    <cofactor evidence="1">
        <name>L-ascorbate</name>
        <dbReference type="ChEBI" id="CHEBI:38290"/>
    </cofactor>
</comment>
<evidence type="ECO:0000256" key="5">
    <source>
        <dbReference type="ARBA" id="ARBA00006511"/>
    </source>
</evidence>
<keyword evidence="21" id="KW-0539">Nucleus</keyword>
<evidence type="ECO:0000256" key="6">
    <source>
        <dbReference type="ARBA" id="ARBA00012269"/>
    </source>
</evidence>
<evidence type="ECO:0000256" key="21">
    <source>
        <dbReference type="ARBA" id="ARBA00023242"/>
    </source>
</evidence>
<accession>A0A835K3U1</accession>
<keyword evidence="16" id="KW-0560">Oxidoreductase</keyword>
<comment type="subcellular location">
    <subcellularLocation>
        <location evidence="3">Cytoplasm</location>
        <location evidence="3">Cytosol</location>
    </subcellularLocation>
    <subcellularLocation>
        <location evidence="4">Endoplasmic reticulum membrane</location>
        <topology evidence="4">Single-pass type II membrane protein</topology>
    </subcellularLocation>
    <subcellularLocation>
        <location evidence="2">Nucleus</location>
    </subcellularLocation>
</comment>
<sequence>MELFIFLENSNIFAGKTLYLMAATIYPRQFLFLLSISLILHKSISYPATSSSIINPAKVKQVSSKPRAFVYKGFLTDLECDHLISLAKSELKRSAVADNESGKSKLSEVRTSSGMFIAKAKDPIVSGIEDKIATWTFLPKENGEDIQVLRYEHGQKYDPHYDYFSDKVNIARGGHRLATVLMYLTDVEKGGETVFPSAEEAPRRKASVSHEDLSECARKGIAVKPHRGDALLFFSLYPTAVPDTSSLHAGCPVIEGEKWSATKWIHVDSFDKNLEAGGNCTDQNDGCGRWAALGECTKNPEYMVGSPALPGYCRRSCKGFLDAQFHQLQLLQDDSNPDFVAEVVSLFFEDSERLLADLTFVLEQQNIDFKKVDAHVHQFKGSSSSIGAERVKNDCIAFRNFCEEQNIEGCLRCLQQVKQDYYLVKSKLEALIRLEQQIVAAGGSIPMEELNS</sequence>
<keyword evidence="7" id="KW-0963">Cytoplasm</keyword>
<keyword evidence="12" id="KW-0223">Dioxygenase</keyword>
<dbReference type="SMART" id="SM00702">
    <property type="entry name" value="P4Hc"/>
    <property type="match status" value="1"/>
</dbReference>
<dbReference type="Gene3D" id="2.60.120.620">
    <property type="entry name" value="q2cbj1_9rhob like domain"/>
    <property type="match status" value="1"/>
</dbReference>
<evidence type="ECO:0000256" key="2">
    <source>
        <dbReference type="ARBA" id="ARBA00004123"/>
    </source>
</evidence>
<dbReference type="GO" id="GO:0005506">
    <property type="term" value="F:iron ion binding"/>
    <property type="evidence" value="ECO:0007669"/>
    <property type="project" value="InterPro"/>
</dbReference>
<keyword evidence="9" id="KW-0479">Metal-binding</keyword>
<keyword evidence="18" id="KW-0902">Two-component regulatory system</keyword>
<dbReference type="GO" id="GO:0000160">
    <property type="term" value="P:phosphorelay signal transduction system"/>
    <property type="evidence" value="ECO:0007669"/>
    <property type="project" value="UniProtKB-KW"/>
</dbReference>
<dbReference type="Proteomes" id="UP000657918">
    <property type="component" value="Chromosome 8"/>
</dbReference>
<evidence type="ECO:0000256" key="4">
    <source>
        <dbReference type="ARBA" id="ARBA00004648"/>
    </source>
</evidence>
<dbReference type="GO" id="GO:0031418">
    <property type="term" value="F:L-ascorbic acid binding"/>
    <property type="evidence" value="ECO:0007669"/>
    <property type="project" value="InterPro"/>
</dbReference>
<evidence type="ECO:0000256" key="7">
    <source>
        <dbReference type="ARBA" id="ARBA00022490"/>
    </source>
</evidence>
<dbReference type="EC" id="1.14.11.2" evidence="6"/>
<reference evidence="26 27" key="1">
    <citation type="submission" date="2020-10" db="EMBL/GenBank/DDBJ databases">
        <title>Plant Genome Project.</title>
        <authorList>
            <person name="Zhang R.-G."/>
        </authorList>
    </citation>
    <scope>NUCLEOTIDE SEQUENCE [LARGE SCALE GENOMIC DNA]</scope>
    <source>
        <strain evidence="26">FAFU-HL-1</strain>
        <tissue evidence="26">Leaf</tissue>
    </source>
</reference>
<evidence type="ECO:0000256" key="15">
    <source>
        <dbReference type="ARBA" id="ARBA00022990"/>
    </source>
</evidence>
<evidence type="ECO:0000256" key="14">
    <source>
        <dbReference type="ARBA" id="ARBA00022989"/>
    </source>
</evidence>
<evidence type="ECO:0000256" key="8">
    <source>
        <dbReference type="ARBA" id="ARBA00022692"/>
    </source>
</evidence>
<comment type="catalytic activity">
    <reaction evidence="22">
        <text>L-prolyl-[collagen] + 2-oxoglutarate + O2 = trans-4-hydroxy-L-prolyl-[collagen] + succinate + CO2</text>
        <dbReference type="Rhea" id="RHEA:18945"/>
        <dbReference type="Rhea" id="RHEA-COMP:11676"/>
        <dbReference type="Rhea" id="RHEA-COMP:11680"/>
        <dbReference type="ChEBI" id="CHEBI:15379"/>
        <dbReference type="ChEBI" id="CHEBI:16526"/>
        <dbReference type="ChEBI" id="CHEBI:16810"/>
        <dbReference type="ChEBI" id="CHEBI:30031"/>
        <dbReference type="ChEBI" id="CHEBI:50342"/>
        <dbReference type="ChEBI" id="CHEBI:61965"/>
        <dbReference type="EC" id="1.14.11.2"/>
    </reaction>
</comment>
<name>A0A835K3U1_9ROSI</name>
<evidence type="ECO:0000256" key="3">
    <source>
        <dbReference type="ARBA" id="ARBA00004514"/>
    </source>
</evidence>
<dbReference type="GO" id="GO:0005789">
    <property type="term" value="C:endoplasmic reticulum membrane"/>
    <property type="evidence" value="ECO:0007669"/>
    <property type="project" value="UniProtKB-SubCell"/>
</dbReference>
<dbReference type="CDD" id="cd00088">
    <property type="entry name" value="HPT"/>
    <property type="match status" value="1"/>
</dbReference>
<evidence type="ECO:0000256" key="13">
    <source>
        <dbReference type="ARBA" id="ARBA00022968"/>
    </source>
</evidence>
<evidence type="ECO:0000256" key="1">
    <source>
        <dbReference type="ARBA" id="ARBA00001961"/>
    </source>
</evidence>
<evidence type="ECO:0000256" key="18">
    <source>
        <dbReference type="ARBA" id="ARBA00023012"/>
    </source>
</evidence>
<dbReference type="FunFam" id="2.60.120.620:FF:000002">
    <property type="entry name" value="Prolyl 4-hydroxylase 4"/>
    <property type="match status" value="1"/>
</dbReference>
<evidence type="ECO:0000256" key="10">
    <source>
        <dbReference type="ARBA" id="ARBA00022824"/>
    </source>
</evidence>
<keyword evidence="20" id="KW-0325">Glycoprotein</keyword>
<comment type="caution">
    <text evidence="26">The sequence shown here is derived from an EMBL/GenBank/DDBJ whole genome shotgun (WGS) entry which is preliminary data.</text>
</comment>
<dbReference type="AlphaFoldDB" id="A0A835K3U1"/>
<keyword evidence="17" id="KW-0408">Iron</keyword>
<keyword evidence="23" id="KW-0597">Phosphoprotein</keyword>
<dbReference type="SUPFAM" id="SSF47226">
    <property type="entry name" value="Histidine-containing phosphotransfer domain, HPT domain"/>
    <property type="match status" value="1"/>
</dbReference>
<keyword evidence="13" id="KW-0735">Signal-anchor</keyword>
<dbReference type="InterPro" id="IPR008207">
    <property type="entry name" value="Sig_transdc_His_kin_Hpt_dom"/>
</dbReference>
<dbReference type="Pfam" id="PF13640">
    <property type="entry name" value="2OG-FeII_Oxy_3"/>
    <property type="match status" value="1"/>
</dbReference>
<evidence type="ECO:0000256" key="12">
    <source>
        <dbReference type="ARBA" id="ARBA00022964"/>
    </source>
</evidence>
<dbReference type="PROSITE" id="PS51471">
    <property type="entry name" value="FE2OG_OXY"/>
    <property type="match status" value="1"/>
</dbReference>
<dbReference type="InterPro" id="IPR006620">
    <property type="entry name" value="Pro_4_hyd_alph"/>
</dbReference>
<dbReference type="PANTHER" id="PTHR10869">
    <property type="entry name" value="PROLYL 4-HYDROXYLASE ALPHA SUBUNIT"/>
    <property type="match status" value="1"/>
</dbReference>
<dbReference type="Gene3D" id="1.20.120.160">
    <property type="entry name" value="HPT domain"/>
    <property type="match status" value="1"/>
</dbReference>
<evidence type="ECO:0000313" key="27">
    <source>
        <dbReference type="Proteomes" id="UP000657918"/>
    </source>
</evidence>
<keyword evidence="27" id="KW-1185">Reference proteome</keyword>